<evidence type="ECO:0000259" key="6">
    <source>
        <dbReference type="PROSITE" id="PS50011"/>
    </source>
</evidence>
<comment type="caution">
    <text evidence="7">The sequence shown here is derived from an EMBL/GenBank/DDBJ whole genome shotgun (WGS) entry which is preliminary data.</text>
</comment>
<dbReference type="OrthoDB" id="2448185at2759"/>
<evidence type="ECO:0000256" key="2">
    <source>
        <dbReference type="ARBA" id="ARBA00022679"/>
    </source>
</evidence>
<dbReference type="EMBL" id="CAMKVN010000017">
    <property type="protein sequence ID" value="CAI2161905.1"/>
    <property type="molecule type" value="Genomic_DNA"/>
</dbReference>
<keyword evidence="5" id="KW-0067">ATP-binding</keyword>
<evidence type="ECO:0000256" key="5">
    <source>
        <dbReference type="ARBA" id="ARBA00022840"/>
    </source>
</evidence>
<dbReference type="GO" id="GO:0005524">
    <property type="term" value="F:ATP binding"/>
    <property type="evidence" value="ECO:0007669"/>
    <property type="project" value="UniProtKB-KW"/>
</dbReference>
<evidence type="ECO:0000256" key="1">
    <source>
        <dbReference type="ARBA" id="ARBA00022527"/>
    </source>
</evidence>
<evidence type="ECO:0000313" key="8">
    <source>
        <dbReference type="Proteomes" id="UP001153678"/>
    </source>
</evidence>
<gene>
    <name evidence="7" type="ORF">FWILDA_LOCUS290</name>
</gene>
<evidence type="ECO:0000256" key="4">
    <source>
        <dbReference type="ARBA" id="ARBA00022777"/>
    </source>
</evidence>
<dbReference type="InterPro" id="IPR011009">
    <property type="entry name" value="Kinase-like_dom_sf"/>
</dbReference>
<keyword evidence="1" id="KW-0723">Serine/threonine-protein kinase</keyword>
<sequence length="328" mass="37564">MICYITDLGLCRPASEKHNDKIYGVLPYIAPEVLKNQPYTQASDIYSLGIIAYELLVNTYPYPEMNDMVLALKVHQDADPEKRLTAGEVHETFYSWLYEVIENKENSPFYQQYLEIEKEYSHFSQNTPYQIHPTATLTSKPINTKPTNKLLQKIEENNISQSVDLDIDKLDDYLKKLKSEEQQSSGKLANFSLTDFGSSLKKARLSFGNVNLGIYKQGSRRKPAPLFHDPVKEKEIYQLVADLKFKSHYYASLRNFKNGIIMNFTAEDFARGIKNVAETRQNLKITANARDKRDFNMFAVEKGAKTSNLHLEPIQGTKDHCSIRTGGQ</sequence>
<evidence type="ECO:0000313" key="7">
    <source>
        <dbReference type="EMBL" id="CAI2161905.1"/>
    </source>
</evidence>
<dbReference type="PROSITE" id="PS50011">
    <property type="entry name" value="PROTEIN_KINASE_DOM"/>
    <property type="match status" value="1"/>
</dbReference>
<dbReference type="AlphaFoldDB" id="A0A9W4WL30"/>
<dbReference type="InterPro" id="IPR000719">
    <property type="entry name" value="Prot_kinase_dom"/>
</dbReference>
<feature type="domain" description="Protein kinase" evidence="6">
    <location>
        <begin position="1"/>
        <end position="123"/>
    </location>
</feature>
<reference evidence="7" key="1">
    <citation type="submission" date="2022-08" db="EMBL/GenBank/DDBJ databases">
        <authorList>
            <person name="Kallberg Y."/>
            <person name="Tangrot J."/>
            <person name="Rosling A."/>
        </authorList>
    </citation>
    <scope>NUCLEOTIDE SEQUENCE</scope>
    <source>
        <strain evidence="7">Wild A</strain>
    </source>
</reference>
<dbReference type="Pfam" id="PF00069">
    <property type="entry name" value="Pkinase"/>
    <property type="match status" value="1"/>
</dbReference>
<dbReference type="SUPFAM" id="SSF56112">
    <property type="entry name" value="Protein kinase-like (PK-like)"/>
    <property type="match status" value="1"/>
</dbReference>
<keyword evidence="4" id="KW-0418">Kinase</keyword>
<keyword evidence="8" id="KW-1185">Reference proteome</keyword>
<dbReference type="PANTHER" id="PTHR24351">
    <property type="entry name" value="RIBOSOMAL PROTEIN S6 KINASE"/>
    <property type="match status" value="1"/>
</dbReference>
<name>A0A9W4WL30_9GLOM</name>
<dbReference type="GO" id="GO:0004674">
    <property type="term" value="F:protein serine/threonine kinase activity"/>
    <property type="evidence" value="ECO:0007669"/>
    <property type="project" value="UniProtKB-KW"/>
</dbReference>
<accession>A0A9W4WL30</accession>
<evidence type="ECO:0000256" key="3">
    <source>
        <dbReference type="ARBA" id="ARBA00022741"/>
    </source>
</evidence>
<proteinExistence type="predicted"/>
<keyword evidence="3" id="KW-0547">Nucleotide-binding</keyword>
<dbReference type="Proteomes" id="UP001153678">
    <property type="component" value="Unassembled WGS sequence"/>
</dbReference>
<keyword evidence="2" id="KW-0808">Transferase</keyword>
<protein>
    <submittedName>
        <fullName evidence="7">5556_t:CDS:1</fullName>
    </submittedName>
</protein>
<organism evidence="7 8">
    <name type="scientific">Funneliformis geosporum</name>
    <dbReference type="NCBI Taxonomy" id="1117311"/>
    <lineage>
        <taxon>Eukaryota</taxon>
        <taxon>Fungi</taxon>
        <taxon>Fungi incertae sedis</taxon>
        <taxon>Mucoromycota</taxon>
        <taxon>Glomeromycotina</taxon>
        <taxon>Glomeromycetes</taxon>
        <taxon>Glomerales</taxon>
        <taxon>Glomeraceae</taxon>
        <taxon>Funneliformis</taxon>
    </lineage>
</organism>
<dbReference type="Gene3D" id="1.10.510.10">
    <property type="entry name" value="Transferase(Phosphotransferase) domain 1"/>
    <property type="match status" value="1"/>
</dbReference>